<feature type="region of interest" description="Disordered" evidence="1">
    <location>
        <begin position="63"/>
        <end position="101"/>
    </location>
</feature>
<reference evidence="2 3" key="1">
    <citation type="journal article" date="2017" name="Int. J. Syst. Evol. Microbiol.">
        <title>Mycobacterium talmoniae sp. nov., a slowly growing mycobacterium isolated from human respiratory samples.</title>
        <authorList>
            <person name="Davidson R.M."/>
            <person name="DeGroote M.A."/>
            <person name="Marola J.L."/>
            <person name="Buss S."/>
            <person name="Jones V."/>
            <person name="McNeil M.R."/>
            <person name="Freifeld A.G."/>
            <person name="Elaine Epperson L."/>
            <person name="Hasan N.A."/>
            <person name="Jackson M."/>
            <person name="Iwen P.C."/>
            <person name="Salfinger M."/>
            <person name="Strong M."/>
        </authorList>
    </citation>
    <scope>NUCLEOTIDE SEQUENCE [LARGE SCALE GENOMIC DNA]</scope>
    <source>
        <strain evidence="2 3">ATCC BAA-2683</strain>
    </source>
</reference>
<feature type="compositionally biased region" description="Polar residues" evidence="1">
    <location>
        <begin position="63"/>
        <end position="82"/>
    </location>
</feature>
<evidence type="ECO:0000313" key="2">
    <source>
        <dbReference type="EMBL" id="PQM44449.1"/>
    </source>
</evidence>
<organism evidence="2 3">
    <name type="scientific">Mycobacterium talmoniae</name>
    <dbReference type="NCBI Taxonomy" id="1858794"/>
    <lineage>
        <taxon>Bacteria</taxon>
        <taxon>Bacillati</taxon>
        <taxon>Actinomycetota</taxon>
        <taxon>Actinomycetes</taxon>
        <taxon>Mycobacteriales</taxon>
        <taxon>Mycobacteriaceae</taxon>
        <taxon>Mycobacterium</taxon>
    </lineage>
</organism>
<dbReference type="EMBL" id="PPEA01000801">
    <property type="protein sequence ID" value="PQM44449.1"/>
    <property type="molecule type" value="Genomic_DNA"/>
</dbReference>
<dbReference type="AlphaFoldDB" id="A0A2S8BCS5"/>
<accession>A0A2S8BCS5</accession>
<sequence length="101" mass="10466">MGPTNRHSSSPQIQNARGPEAHSSATPIAIMSVSEPVMTGLGPTRSASRPPTTAPIAATMLTHTPKMSTSACDTPYTLTPRTAPNAKMPVSPSRNTALASR</sequence>
<protein>
    <submittedName>
        <fullName evidence="2">Uncharacterized protein</fullName>
    </submittedName>
</protein>
<feature type="region of interest" description="Disordered" evidence="1">
    <location>
        <begin position="1"/>
        <end position="33"/>
    </location>
</feature>
<evidence type="ECO:0000313" key="3">
    <source>
        <dbReference type="Proteomes" id="UP000238296"/>
    </source>
</evidence>
<comment type="caution">
    <text evidence="2">The sequence shown here is derived from an EMBL/GenBank/DDBJ whole genome shotgun (WGS) entry which is preliminary data.</text>
</comment>
<gene>
    <name evidence="2" type="ORF">C1Y40_05393</name>
</gene>
<evidence type="ECO:0000256" key="1">
    <source>
        <dbReference type="SAM" id="MobiDB-lite"/>
    </source>
</evidence>
<feature type="compositionally biased region" description="Polar residues" evidence="1">
    <location>
        <begin position="1"/>
        <end position="15"/>
    </location>
</feature>
<proteinExistence type="predicted"/>
<name>A0A2S8BCS5_9MYCO</name>
<dbReference type="Proteomes" id="UP000238296">
    <property type="component" value="Unassembled WGS sequence"/>
</dbReference>
<feature type="compositionally biased region" description="Polar residues" evidence="1">
    <location>
        <begin position="92"/>
        <end position="101"/>
    </location>
</feature>